<accession>A0AAN9AH44</accession>
<protein>
    <recommendedName>
        <fullName evidence="5">Carboxylic ester hydrolase</fullName>
        <ecNumber evidence="5">3.1.1.-</ecNumber>
    </recommendedName>
</protein>
<dbReference type="InterPro" id="IPR019819">
    <property type="entry name" value="Carboxylesterase_B_CS"/>
</dbReference>
<sequence length="590" mass="65865">MAMSLFQTVIGVLVAIAAVLFMSTVFPKEVIHEDTGSMAKDSNEKDAIEIQTKDGKVRGFKEFTVNGERAIYAFRGIPFAEPPINEFRFKDPKVVRPWSGVRGGEEPPPCPQFNLMADTSGPSQMIGQEDCLYLNVYTPNPQASDLPVMFWIHGGGFIAGGASTFGGTHPLLLNKDVVLVSIQYRLGILGFLSTEDAVLPGNLGMKDQTLALHWVQKNIREFGGDPMRVTIFGESAGGASVHLHVLSPYSKGLFHQAILQSGNALAPFAIRSDHKLIASEVHKMLNCSNGKMQEDSTVFLECLQRAPVEEVAYTAVRLLKWSFFPLYMVPRVDGDYIPQHPVLLLQNGLFNKVNMMSGFTSHEGAMLAYMMLVMDELKKKIIDEFDLHGPVFCGVENEEAAIFLAKSIFYHHMKNIEASEQVAEEIAEISGEGYFRRGHDDSVILHAKDASLSDTKVYVFEFAHPPERSMGDMFNVSFGKHWVPHAAELRYLFGGIGEAGTDFSSPKEAFVSEIMVDLWTNFARTGNPTPDLSLGFKWHPMTEDSYQRLLIQPSPVMRQDDLAERREFWQSLPITINKLLFPEKFVREGL</sequence>
<evidence type="ECO:0000256" key="5">
    <source>
        <dbReference type="RuleBase" id="RU361235"/>
    </source>
</evidence>
<dbReference type="InterPro" id="IPR029058">
    <property type="entry name" value="AB_hydrolase_fold"/>
</dbReference>
<proteinExistence type="inferred from homology"/>
<evidence type="ECO:0000256" key="2">
    <source>
        <dbReference type="ARBA" id="ARBA00022487"/>
    </source>
</evidence>
<dbReference type="PANTHER" id="PTHR43142:SF1">
    <property type="entry name" value="CARBOXYLIC ESTER HYDROLASE"/>
    <property type="match status" value="1"/>
</dbReference>
<dbReference type="Proteomes" id="UP001381693">
    <property type="component" value="Unassembled WGS sequence"/>
</dbReference>
<gene>
    <name evidence="7" type="primary">CES5A_5</name>
    <name evidence="7" type="ORF">SK128_004448</name>
</gene>
<dbReference type="PROSITE" id="PS00122">
    <property type="entry name" value="CARBOXYLESTERASE_B_1"/>
    <property type="match status" value="1"/>
</dbReference>
<feature type="domain" description="Carboxylesterase type B" evidence="6">
    <location>
        <begin position="49"/>
        <end position="569"/>
    </location>
</feature>
<organism evidence="7 8">
    <name type="scientific">Halocaridina rubra</name>
    <name type="common">Hawaiian red shrimp</name>
    <dbReference type="NCBI Taxonomy" id="373956"/>
    <lineage>
        <taxon>Eukaryota</taxon>
        <taxon>Metazoa</taxon>
        <taxon>Ecdysozoa</taxon>
        <taxon>Arthropoda</taxon>
        <taxon>Crustacea</taxon>
        <taxon>Multicrustacea</taxon>
        <taxon>Malacostraca</taxon>
        <taxon>Eumalacostraca</taxon>
        <taxon>Eucarida</taxon>
        <taxon>Decapoda</taxon>
        <taxon>Pleocyemata</taxon>
        <taxon>Caridea</taxon>
        <taxon>Atyoidea</taxon>
        <taxon>Atyidae</taxon>
        <taxon>Halocaridina</taxon>
    </lineage>
</organism>
<dbReference type="PROSITE" id="PS00941">
    <property type="entry name" value="CARBOXYLESTERASE_B_2"/>
    <property type="match status" value="1"/>
</dbReference>
<dbReference type="EC" id="3.1.1.-" evidence="5"/>
<keyword evidence="8" id="KW-1185">Reference proteome</keyword>
<keyword evidence="3 5" id="KW-0378">Hydrolase</keyword>
<dbReference type="EMBL" id="JAXCGZ010000084">
    <property type="protein sequence ID" value="KAK7086772.1"/>
    <property type="molecule type" value="Genomic_DNA"/>
</dbReference>
<dbReference type="GO" id="GO:0052689">
    <property type="term" value="F:carboxylic ester hydrolase activity"/>
    <property type="evidence" value="ECO:0007669"/>
    <property type="project" value="UniProtKB-KW"/>
</dbReference>
<comment type="caution">
    <text evidence="7">The sequence shown here is derived from an EMBL/GenBank/DDBJ whole genome shotgun (WGS) entry which is preliminary data.</text>
</comment>
<dbReference type="InterPro" id="IPR002018">
    <property type="entry name" value="CarbesteraseB"/>
</dbReference>
<dbReference type="Gene3D" id="3.40.50.1820">
    <property type="entry name" value="alpha/beta hydrolase"/>
    <property type="match status" value="1"/>
</dbReference>
<dbReference type="PANTHER" id="PTHR43142">
    <property type="entry name" value="CARBOXYLIC ESTER HYDROLASE"/>
    <property type="match status" value="1"/>
</dbReference>
<comment type="similarity">
    <text evidence="1 5">Belongs to the type-B carboxylesterase/lipase family.</text>
</comment>
<evidence type="ECO:0000256" key="3">
    <source>
        <dbReference type="ARBA" id="ARBA00022801"/>
    </source>
</evidence>
<evidence type="ECO:0000256" key="1">
    <source>
        <dbReference type="ARBA" id="ARBA00005964"/>
    </source>
</evidence>
<evidence type="ECO:0000313" key="8">
    <source>
        <dbReference type="Proteomes" id="UP001381693"/>
    </source>
</evidence>
<name>A0AAN9AH44_HALRR</name>
<evidence type="ECO:0000313" key="7">
    <source>
        <dbReference type="EMBL" id="KAK7086772.1"/>
    </source>
</evidence>
<evidence type="ECO:0000256" key="4">
    <source>
        <dbReference type="ARBA" id="ARBA00023180"/>
    </source>
</evidence>
<dbReference type="InterPro" id="IPR019826">
    <property type="entry name" value="Carboxylesterase_B_AS"/>
</dbReference>
<evidence type="ECO:0000259" key="6">
    <source>
        <dbReference type="Pfam" id="PF00135"/>
    </source>
</evidence>
<dbReference type="SUPFAM" id="SSF53474">
    <property type="entry name" value="alpha/beta-Hydrolases"/>
    <property type="match status" value="1"/>
</dbReference>
<keyword evidence="2" id="KW-0719">Serine esterase</keyword>
<dbReference type="Pfam" id="PF00135">
    <property type="entry name" value="COesterase"/>
    <property type="match status" value="1"/>
</dbReference>
<dbReference type="AlphaFoldDB" id="A0AAN9AH44"/>
<keyword evidence="4" id="KW-0325">Glycoprotein</keyword>
<reference evidence="7 8" key="1">
    <citation type="submission" date="2023-11" db="EMBL/GenBank/DDBJ databases">
        <title>Halocaridina rubra genome assembly.</title>
        <authorList>
            <person name="Smith C."/>
        </authorList>
    </citation>
    <scope>NUCLEOTIDE SEQUENCE [LARGE SCALE GENOMIC DNA]</scope>
    <source>
        <strain evidence="7">EP-1</strain>
        <tissue evidence="7">Whole</tissue>
    </source>
</reference>